<protein>
    <submittedName>
        <fullName evidence="1">Uncharacterized protein</fullName>
    </submittedName>
</protein>
<reference evidence="1" key="1">
    <citation type="submission" date="2022-07" db="EMBL/GenBank/DDBJ databases">
        <title>Genome Sequence of Phlebia brevispora.</title>
        <authorList>
            <person name="Buettner E."/>
        </authorList>
    </citation>
    <scope>NUCLEOTIDE SEQUENCE</scope>
    <source>
        <strain evidence="1">MPL23</strain>
    </source>
</reference>
<gene>
    <name evidence="1" type="ORF">NM688_g4725</name>
</gene>
<organism evidence="1 2">
    <name type="scientific">Phlebia brevispora</name>
    <dbReference type="NCBI Taxonomy" id="194682"/>
    <lineage>
        <taxon>Eukaryota</taxon>
        <taxon>Fungi</taxon>
        <taxon>Dikarya</taxon>
        <taxon>Basidiomycota</taxon>
        <taxon>Agaricomycotina</taxon>
        <taxon>Agaricomycetes</taxon>
        <taxon>Polyporales</taxon>
        <taxon>Meruliaceae</taxon>
        <taxon>Phlebia</taxon>
    </lineage>
</organism>
<evidence type="ECO:0000313" key="1">
    <source>
        <dbReference type="EMBL" id="KAJ3551402.1"/>
    </source>
</evidence>
<evidence type="ECO:0000313" key="2">
    <source>
        <dbReference type="Proteomes" id="UP001148662"/>
    </source>
</evidence>
<dbReference type="Proteomes" id="UP001148662">
    <property type="component" value="Unassembled WGS sequence"/>
</dbReference>
<proteinExistence type="predicted"/>
<keyword evidence="2" id="KW-1185">Reference proteome</keyword>
<name>A0ACC1T2E5_9APHY</name>
<sequence>MQSFVLINFQCTLGAALWASVKAQIVSVPSIVRLPACATVLSLGNVTLVAWVTSIVGFTCMMMTLYKHISALGFSWRSRSQMSPLLRTIIRDGVLYWFLIFAADLFDALLTLDTHTPITRVGAIWFIVVYSIAGTRILLNLRAEAQKSILGSRGSTTQPTEGSLELERVLAALAGALEGHVLEEVGRSVRLVRLRTRTGIDPDTNRSSLSMRMRFCRDCQAIWEGGELGGRTVDHRGERPQWADRPLSMSQHLRLKLWNAHNVPVDELREESALKKW</sequence>
<dbReference type="EMBL" id="JANHOG010000806">
    <property type="protein sequence ID" value="KAJ3551402.1"/>
    <property type="molecule type" value="Genomic_DNA"/>
</dbReference>
<accession>A0ACC1T2E5</accession>
<comment type="caution">
    <text evidence="1">The sequence shown here is derived from an EMBL/GenBank/DDBJ whole genome shotgun (WGS) entry which is preliminary data.</text>
</comment>